<dbReference type="STRING" id="41688.A0A2N3N729"/>
<dbReference type="VEuPathDB" id="FungiDB:jhhlp_005178"/>
<evidence type="ECO:0000313" key="8">
    <source>
        <dbReference type="EMBL" id="PKS08236.1"/>
    </source>
</evidence>
<dbReference type="InterPro" id="IPR020789">
    <property type="entry name" value="RNA_pol_suN_Zn-BS"/>
</dbReference>
<evidence type="ECO:0000256" key="1">
    <source>
        <dbReference type="ARBA" id="ARBA00004123"/>
    </source>
</evidence>
<accession>A0A2N3N729</accession>
<evidence type="ECO:0000313" key="9">
    <source>
        <dbReference type="Proteomes" id="UP000233524"/>
    </source>
</evidence>
<keyword evidence="9" id="KW-1185">Reference proteome</keyword>
<dbReference type="SUPFAM" id="SSF46924">
    <property type="entry name" value="RNA polymerase subunit RPB10"/>
    <property type="match status" value="2"/>
</dbReference>
<evidence type="ECO:0000256" key="7">
    <source>
        <dbReference type="ARBA" id="ARBA00025720"/>
    </source>
</evidence>
<dbReference type="PIRSF" id="PIRSF005653">
    <property type="entry name" value="RNA_pol_N/8_sub"/>
    <property type="match status" value="1"/>
</dbReference>
<evidence type="ECO:0000256" key="4">
    <source>
        <dbReference type="ARBA" id="ARBA00022723"/>
    </source>
</evidence>
<evidence type="ECO:0000256" key="5">
    <source>
        <dbReference type="ARBA" id="ARBA00022833"/>
    </source>
</evidence>
<dbReference type="GO" id="GO:0005736">
    <property type="term" value="C:RNA polymerase I complex"/>
    <property type="evidence" value="ECO:0007669"/>
    <property type="project" value="TreeGrafter"/>
</dbReference>
<evidence type="ECO:0000256" key="3">
    <source>
        <dbReference type="ARBA" id="ARBA00022478"/>
    </source>
</evidence>
<dbReference type="InterPro" id="IPR000268">
    <property type="entry name" value="RPABC5/Rpb10"/>
</dbReference>
<dbReference type="PROSITE" id="PS01112">
    <property type="entry name" value="RNA_POL_N_8KD"/>
    <property type="match status" value="1"/>
</dbReference>
<dbReference type="PANTHER" id="PTHR23431">
    <property type="entry name" value="DNA-DIRECTED RNA POLYMERASES I, II, AND III SUBUNIT RPABC5 FAMILY MEMBER"/>
    <property type="match status" value="1"/>
</dbReference>
<dbReference type="AlphaFoldDB" id="A0A2N3N729"/>
<dbReference type="GO" id="GO:0005665">
    <property type="term" value="C:RNA polymerase II, core complex"/>
    <property type="evidence" value="ECO:0007669"/>
    <property type="project" value="TreeGrafter"/>
</dbReference>
<dbReference type="FunCoup" id="A0A2N3N729">
    <property type="interactions" value="479"/>
</dbReference>
<keyword evidence="4" id="KW-0479">Metal-binding</keyword>
<evidence type="ECO:0000256" key="6">
    <source>
        <dbReference type="ARBA" id="ARBA00023163"/>
    </source>
</evidence>
<keyword evidence="3" id="KW-0240">DNA-directed RNA polymerase</keyword>
<dbReference type="InParanoid" id="A0A2N3N729"/>
<dbReference type="InterPro" id="IPR023580">
    <property type="entry name" value="RNA_pol_su_RPB10"/>
</dbReference>
<dbReference type="GO" id="GO:0006366">
    <property type="term" value="P:transcription by RNA polymerase II"/>
    <property type="evidence" value="ECO:0007669"/>
    <property type="project" value="TreeGrafter"/>
</dbReference>
<name>A0A2N3N729_9PEZI</name>
<proteinExistence type="inferred from homology"/>
<dbReference type="EMBL" id="NLAX01000697">
    <property type="protein sequence ID" value="PKS08236.1"/>
    <property type="molecule type" value="Genomic_DNA"/>
</dbReference>
<dbReference type="Pfam" id="PF01194">
    <property type="entry name" value="RNA_pol_N"/>
    <property type="match status" value="1"/>
</dbReference>
<keyword evidence="5" id="KW-0862">Zinc</keyword>
<keyword evidence="6" id="KW-0804">Transcription</keyword>
<comment type="subcellular location">
    <subcellularLocation>
        <location evidence="1">Nucleus</location>
    </subcellularLocation>
</comment>
<dbReference type="GO" id="GO:0003899">
    <property type="term" value="F:DNA-directed RNA polymerase activity"/>
    <property type="evidence" value="ECO:0007669"/>
    <property type="project" value="InterPro"/>
</dbReference>
<dbReference type="OrthoDB" id="10258858at2759"/>
<evidence type="ECO:0000256" key="2">
    <source>
        <dbReference type="ARBA" id="ARBA00020813"/>
    </source>
</evidence>
<dbReference type="GO" id="GO:0005666">
    <property type="term" value="C:RNA polymerase III complex"/>
    <property type="evidence" value="ECO:0007669"/>
    <property type="project" value="UniProtKB-ARBA"/>
</dbReference>
<comment type="similarity">
    <text evidence="7">Belongs to the archaeal Rpo10/eukaryotic RPB10 RNA polymerase subunit family.</text>
</comment>
<comment type="caution">
    <text evidence="8">The sequence shown here is derived from an EMBL/GenBank/DDBJ whole genome shotgun (WGS) entry which is preliminary data.</text>
</comment>
<organism evidence="8 9">
    <name type="scientific">Lomentospora prolificans</name>
    <dbReference type="NCBI Taxonomy" id="41688"/>
    <lineage>
        <taxon>Eukaryota</taxon>
        <taxon>Fungi</taxon>
        <taxon>Dikarya</taxon>
        <taxon>Ascomycota</taxon>
        <taxon>Pezizomycotina</taxon>
        <taxon>Sordariomycetes</taxon>
        <taxon>Hypocreomycetidae</taxon>
        <taxon>Microascales</taxon>
        <taxon>Microascaceae</taxon>
        <taxon>Lomentospora</taxon>
    </lineage>
</organism>
<dbReference type="GO" id="GO:0008270">
    <property type="term" value="F:zinc ion binding"/>
    <property type="evidence" value="ECO:0007669"/>
    <property type="project" value="InterPro"/>
</dbReference>
<dbReference type="GO" id="GO:0006360">
    <property type="term" value="P:transcription by RNA polymerase I"/>
    <property type="evidence" value="ECO:0007669"/>
    <property type="project" value="TreeGrafter"/>
</dbReference>
<dbReference type="GO" id="GO:0042797">
    <property type="term" value="P:tRNA transcription by RNA polymerase III"/>
    <property type="evidence" value="ECO:0007669"/>
    <property type="project" value="TreeGrafter"/>
</dbReference>
<dbReference type="Proteomes" id="UP000233524">
    <property type="component" value="Unassembled WGS sequence"/>
</dbReference>
<dbReference type="Gene3D" id="1.10.10.60">
    <property type="entry name" value="Homeodomain-like"/>
    <property type="match status" value="1"/>
</dbReference>
<protein>
    <recommendedName>
        <fullName evidence="2">DNA-directed RNA polymerases I, II, and III subunit RPABC5</fullName>
    </recommendedName>
</protein>
<reference evidence="8 9" key="1">
    <citation type="journal article" date="2017" name="G3 (Bethesda)">
        <title>First Draft Genome Sequence of the Pathogenic Fungus Lomentospora prolificans (Formerly Scedosporium prolificans).</title>
        <authorList>
            <person name="Luo R."/>
            <person name="Zimin A."/>
            <person name="Workman R."/>
            <person name="Fan Y."/>
            <person name="Pertea G."/>
            <person name="Grossman N."/>
            <person name="Wear M.P."/>
            <person name="Jia B."/>
            <person name="Miller H."/>
            <person name="Casadevall A."/>
            <person name="Timp W."/>
            <person name="Zhang S.X."/>
            <person name="Salzberg S.L."/>
        </authorList>
    </citation>
    <scope>NUCLEOTIDE SEQUENCE [LARGE SCALE GENOMIC DNA]</scope>
    <source>
        <strain evidence="8 9">JHH-5317</strain>
    </source>
</reference>
<sequence length="94" mass="10768">MIIPVRCFSCGKVSERSDDIHSIASSNHGQVVGDLWERYLRHLDEGLNDGDAMDQLGLRRYCCRRMVMTHVDLIEKLLKYTPDGRDAKKNHLAP</sequence>
<dbReference type="PANTHER" id="PTHR23431:SF3">
    <property type="entry name" value="DNA-DIRECTED RNA POLYMERASES I, II, AND III SUBUNIT RPABC5"/>
    <property type="match status" value="1"/>
</dbReference>
<dbReference type="GO" id="GO:0003677">
    <property type="term" value="F:DNA binding"/>
    <property type="evidence" value="ECO:0007669"/>
    <property type="project" value="InterPro"/>
</dbReference>
<dbReference type="FunFam" id="1.10.10.60:FF:000024">
    <property type="entry name" value="DNA-directed RNA polymerases I, II, and III subunit"/>
    <property type="match status" value="1"/>
</dbReference>
<gene>
    <name evidence="8" type="ORF">jhhlp_005178</name>
</gene>